<organism evidence="9 10">
    <name type="scientific">Thermogemmata fonticola</name>
    <dbReference type="NCBI Taxonomy" id="2755323"/>
    <lineage>
        <taxon>Bacteria</taxon>
        <taxon>Pseudomonadati</taxon>
        <taxon>Planctomycetota</taxon>
        <taxon>Planctomycetia</taxon>
        <taxon>Gemmatales</taxon>
        <taxon>Gemmataceae</taxon>
        <taxon>Thermogemmata</taxon>
    </lineage>
</organism>
<dbReference type="PANTHER" id="PTHR42829">
    <property type="entry name" value="NADH-UBIQUINONE OXIDOREDUCTASE CHAIN 5"/>
    <property type="match status" value="1"/>
</dbReference>
<keyword evidence="4 6" id="KW-0472">Membrane</keyword>
<evidence type="ECO:0000313" key="10">
    <source>
        <dbReference type="Proteomes" id="UP000542342"/>
    </source>
</evidence>
<dbReference type="GO" id="GO:0003954">
    <property type="term" value="F:NADH dehydrogenase activity"/>
    <property type="evidence" value="ECO:0007669"/>
    <property type="project" value="TreeGrafter"/>
</dbReference>
<keyword evidence="2 5" id="KW-0812">Transmembrane</keyword>
<evidence type="ECO:0000256" key="4">
    <source>
        <dbReference type="ARBA" id="ARBA00023136"/>
    </source>
</evidence>
<comment type="caution">
    <text evidence="9">The sequence shown here is derived from an EMBL/GenBank/DDBJ whole genome shotgun (WGS) entry which is preliminary data.</text>
</comment>
<feature type="transmembrane region" description="Helical" evidence="6">
    <location>
        <begin position="256"/>
        <end position="280"/>
    </location>
</feature>
<dbReference type="Pfam" id="PF00361">
    <property type="entry name" value="Proton_antipo_M"/>
    <property type="match status" value="1"/>
</dbReference>
<dbReference type="GO" id="GO:0012505">
    <property type="term" value="C:endomembrane system"/>
    <property type="evidence" value="ECO:0007669"/>
    <property type="project" value="UniProtKB-SubCell"/>
</dbReference>
<evidence type="ECO:0000256" key="5">
    <source>
        <dbReference type="RuleBase" id="RU000320"/>
    </source>
</evidence>
<dbReference type="GO" id="GO:0016020">
    <property type="term" value="C:membrane"/>
    <property type="evidence" value="ECO:0007669"/>
    <property type="project" value="UniProtKB-SubCell"/>
</dbReference>
<feature type="transmembrane region" description="Helical" evidence="6">
    <location>
        <begin position="631"/>
        <end position="652"/>
    </location>
</feature>
<protein>
    <submittedName>
        <fullName evidence="9">NADH-quinone oxidoreductase subunit L</fullName>
    </submittedName>
</protein>
<accession>A0A7V8VEG8</accession>
<feature type="transmembrane region" description="Helical" evidence="6">
    <location>
        <begin position="33"/>
        <end position="57"/>
    </location>
</feature>
<evidence type="ECO:0000313" key="9">
    <source>
        <dbReference type="EMBL" id="MBA2226456.1"/>
    </source>
</evidence>
<proteinExistence type="predicted"/>
<feature type="transmembrane region" description="Helical" evidence="6">
    <location>
        <begin position="143"/>
        <end position="163"/>
    </location>
</feature>
<dbReference type="GO" id="GO:0042773">
    <property type="term" value="P:ATP synthesis coupled electron transport"/>
    <property type="evidence" value="ECO:0007669"/>
    <property type="project" value="InterPro"/>
</dbReference>
<evidence type="ECO:0000259" key="8">
    <source>
        <dbReference type="Pfam" id="PF00662"/>
    </source>
</evidence>
<evidence type="ECO:0000256" key="6">
    <source>
        <dbReference type="SAM" id="Phobius"/>
    </source>
</evidence>
<feature type="transmembrane region" description="Helical" evidence="6">
    <location>
        <begin position="386"/>
        <end position="409"/>
    </location>
</feature>
<reference evidence="9 10" key="1">
    <citation type="submission" date="2020-07" db="EMBL/GenBank/DDBJ databases">
        <title>Thermogemmata thermophila gen. nov., sp. nov., a novel moderate thermophilic planctomycete from a Kamchatka hot spring.</title>
        <authorList>
            <person name="Elcheninov A.G."/>
            <person name="Podosokorskaya O.A."/>
            <person name="Kovaleva O.L."/>
            <person name="Novikov A."/>
            <person name="Bonch-Osmolovskaya E.A."/>
            <person name="Toshchakov S.V."/>
            <person name="Kublanov I.V."/>
        </authorList>
    </citation>
    <scope>NUCLEOTIDE SEQUENCE [LARGE SCALE GENOMIC DNA]</scope>
    <source>
        <strain evidence="9 10">2918</strain>
    </source>
</reference>
<feature type="domain" description="NADH:quinone oxidoreductase/Mrp antiporter transmembrane" evidence="7">
    <location>
        <begin position="138"/>
        <end position="421"/>
    </location>
</feature>
<dbReference type="Proteomes" id="UP000542342">
    <property type="component" value="Unassembled WGS sequence"/>
</dbReference>
<dbReference type="Gene3D" id="1.20.5.2700">
    <property type="match status" value="1"/>
</dbReference>
<evidence type="ECO:0000256" key="2">
    <source>
        <dbReference type="ARBA" id="ARBA00022692"/>
    </source>
</evidence>
<sequence length="653" mass="70042">MSEPMSLVWLILSLPLAAAIAAALLSPSRFGRTLAHVPLVVACACAALLAVTLLAQWHRIPSGRLVSQAWTWFAAGQLQVNVSLALDPLSATMLAMITFISAWIALFSTGYMSGERGYARFFAIMSLFVFAMCGLVLANNLFLLLGFWELVGLCSYLLIGYYFTKPSAAAAARKAFLVTRLGDVGLVLGIFWLWKLGGWHTDLSAILDYLAQHRPAEGEISLACLLLLCGAIGKSAQFPLYVWLPDAMEGPTPVSALIHAATMVTAGVYLVARCAPLFVLSSTAPIIIAWIGGTTALLAAVLALAQTDLKRILAYSTVSQLGYMFLALGTLGTVHPALAVVAALFHLLTHAFYKALLFLSAGSVMHAMGGVIDLRAFGGLRRLMPITHLCFLCGAAALAGVPLLSGFWSKDLILETVVAASEQGGPYSGGYYLLLLIALVTALLTAFYSFRAYFLAFWGAERVPSEAEGHAHESPLVMTGPLIILAAGALGAGILLEPITHSLSQFLATTPTVQQAAQWSAATEWHVHFDWTVALISTTLAAIGIGAAALLYHRGEPQHLPAILEPIMSLSRRELYIERVYHVLIVQPLEGLAFLAKVCDNAWSETIRLIAALPGMAGQWLRVIHNGLLQFYAVGMMLGLAVLMTFVILRVAR</sequence>
<feature type="transmembrane region" description="Helical" evidence="6">
    <location>
        <begin position="325"/>
        <end position="345"/>
    </location>
</feature>
<dbReference type="EMBL" id="JACEFB010000006">
    <property type="protein sequence ID" value="MBA2226456.1"/>
    <property type="molecule type" value="Genomic_DNA"/>
</dbReference>
<dbReference type="PRINTS" id="PR01435">
    <property type="entry name" value="NPOXDRDTASE5"/>
</dbReference>
<dbReference type="InterPro" id="IPR001750">
    <property type="entry name" value="ND/Mrp_TM"/>
</dbReference>
<feature type="transmembrane region" description="Helical" evidence="6">
    <location>
        <begin position="351"/>
        <end position="374"/>
    </location>
</feature>
<feature type="transmembrane region" description="Helical" evidence="6">
    <location>
        <begin position="175"/>
        <end position="194"/>
    </location>
</feature>
<name>A0A7V8VEG8_9BACT</name>
<evidence type="ECO:0000259" key="7">
    <source>
        <dbReference type="Pfam" id="PF00361"/>
    </source>
</evidence>
<dbReference type="PRINTS" id="PR01434">
    <property type="entry name" value="NADHDHGNASE5"/>
</dbReference>
<dbReference type="InterPro" id="IPR018393">
    <property type="entry name" value="NADHpl_OxRdtase_5_subgr"/>
</dbReference>
<keyword evidence="3 6" id="KW-1133">Transmembrane helix</keyword>
<feature type="domain" description="NADH-Ubiquinone oxidoreductase (complex I) chain 5 N-terminal" evidence="8">
    <location>
        <begin position="72"/>
        <end position="122"/>
    </location>
</feature>
<dbReference type="Pfam" id="PF00662">
    <property type="entry name" value="Proton_antipo_N"/>
    <property type="match status" value="1"/>
</dbReference>
<feature type="transmembrane region" description="Helical" evidence="6">
    <location>
        <begin position="429"/>
        <end position="454"/>
    </location>
</feature>
<dbReference type="NCBIfam" id="TIGR01974">
    <property type="entry name" value="NDH_I_L"/>
    <property type="match status" value="1"/>
</dbReference>
<evidence type="ECO:0000256" key="1">
    <source>
        <dbReference type="ARBA" id="ARBA00004127"/>
    </source>
</evidence>
<feature type="transmembrane region" description="Helical" evidence="6">
    <location>
        <begin position="531"/>
        <end position="552"/>
    </location>
</feature>
<feature type="transmembrane region" description="Helical" evidence="6">
    <location>
        <begin position="118"/>
        <end position="137"/>
    </location>
</feature>
<evidence type="ECO:0000256" key="3">
    <source>
        <dbReference type="ARBA" id="ARBA00022989"/>
    </source>
</evidence>
<dbReference type="AlphaFoldDB" id="A0A7V8VEG8"/>
<gene>
    <name evidence="9" type="primary">nuoL</name>
    <name evidence="9" type="ORF">H0921_09820</name>
</gene>
<dbReference type="GO" id="GO:0008137">
    <property type="term" value="F:NADH dehydrogenase (ubiquinone) activity"/>
    <property type="evidence" value="ECO:0007669"/>
    <property type="project" value="InterPro"/>
</dbReference>
<keyword evidence="10" id="KW-1185">Reference proteome</keyword>
<feature type="transmembrane region" description="Helical" evidence="6">
    <location>
        <begin position="220"/>
        <end position="244"/>
    </location>
</feature>
<feature type="transmembrane region" description="Helical" evidence="6">
    <location>
        <begin position="286"/>
        <end position="305"/>
    </location>
</feature>
<comment type="subcellular location">
    <subcellularLocation>
        <location evidence="1">Endomembrane system</location>
        <topology evidence="1">Multi-pass membrane protein</topology>
    </subcellularLocation>
    <subcellularLocation>
        <location evidence="5">Membrane</location>
        <topology evidence="5">Multi-pass membrane protein</topology>
    </subcellularLocation>
</comment>
<dbReference type="NCBIfam" id="NF005141">
    <property type="entry name" value="PRK06590.1"/>
    <property type="match status" value="1"/>
</dbReference>
<dbReference type="PANTHER" id="PTHR42829:SF2">
    <property type="entry name" value="NADH-UBIQUINONE OXIDOREDUCTASE CHAIN 5"/>
    <property type="match status" value="1"/>
</dbReference>
<dbReference type="InterPro" id="IPR001516">
    <property type="entry name" value="Proton_antipo_N"/>
</dbReference>
<feature type="transmembrane region" description="Helical" evidence="6">
    <location>
        <begin position="92"/>
        <end position="111"/>
    </location>
</feature>
<dbReference type="InterPro" id="IPR003945">
    <property type="entry name" value="NU5C-like"/>
</dbReference>
<dbReference type="GO" id="GO:0015990">
    <property type="term" value="P:electron transport coupled proton transport"/>
    <property type="evidence" value="ECO:0007669"/>
    <property type="project" value="TreeGrafter"/>
</dbReference>